<name>A0A2B0LJ50_BACCE</name>
<comment type="similarity">
    <text evidence="2 6">Belongs to the GerABKA family.</text>
</comment>
<feature type="transmembrane region" description="Helical" evidence="7">
    <location>
        <begin position="295"/>
        <end position="316"/>
    </location>
</feature>
<organism evidence="8 9">
    <name type="scientific">Bacillus cereus</name>
    <dbReference type="NCBI Taxonomy" id="1396"/>
    <lineage>
        <taxon>Bacteria</taxon>
        <taxon>Bacillati</taxon>
        <taxon>Bacillota</taxon>
        <taxon>Bacilli</taxon>
        <taxon>Bacillales</taxon>
        <taxon>Bacillaceae</taxon>
        <taxon>Bacillus</taxon>
        <taxon>Bacillus cereus group</taxon>
    </lineage>
</organism>
<dbReference type="RefSeq" id="WP_098492244.1">
    <property type="nucleotide sequence ID" value="NZ_NUWN01000090.1"/>
</dbReference>
<proteinExistence type="inferred from homology"/>
<dbReference type="AlphaFoldDB" id="A0A2B0LJ50"/>
<evidence type="ECO:0000256" key="1">
    <source>
        <dbReference type="ARBA" id="ARBA00004141"/>
    </source>
</evidence>
<feature type="transmembrane region" description="Helical" evidence="7">
    <location>
        <begin position="382"/>
        <end position="402"/>
    </location>
</feature>
<evidence type="ECO:0000313" key="9">
    <source>
        <dbReference type="Proteomes" id="UP000242656"/>
    </source>
</evidence>
<dbReference type="InterPro" id="IPR050768">
    <property type="entry name" value="UPF0353/GerABKA_families"/>
</dbReference>
<evidence type="ECO:0000256" key="5">
    <source>
        <dbReference type="ARBA" id="ARBA00023136"/>
    </source>
</evidence>
<evidence type="ECO:0000256" key="7">
    <source>
        <dbReference type="SAM" id="Phobius"/>
    </source>
</evidence>
<evidence type="ECO:0000256" key="4">
    <source>
        <dbReference type="ARBA" id="ARBA00022989"/>
    </source>
</evidence>
<sequence>MFGLPRKNAKAKNKKTSCTIPEFIHTMKESTDFVSYNITENNALCLFYYKSVVEELIIKRYILAPIKEQLEQIQNIADLTNIVSIEDIITSPSIDDIREKLLGGYVLIKLQNTSHAAQYALMRAESTVLGKRLYNDTENEYSVIGPKIGFVENIDTNLHLLRRAIVTEQLIFKEIVVGSISKTKIIVAYIEGITNEQHINTATQRLENIDFDVPFDATMIEQFISDNSNSPFPLLLPTERVDRAVFALINGEVLILTDGSPYALAGPTTLLDFFISPEDYYLPWMIGSFFRLIRFFGAIFSLFSSAIYTAVLTFHYQMIPADLLGPIIFSRANVPFPPILEALFLEITIELLREAGARLPTKVGQTIGIVGGIVIGQASVEAALTSTILLIAVALSALASFTTPTVKMSTTIRLLRFPLILLAGAFGGLGLIIGFVFILAHLLHLKSLGSPYLLPLYPFRGLGSAEGFIRWPFSQTAQRPSFLRPKTNWRYNPNKAKQKRDGGEK</sequence>
<dbReference type="GO" id="GO:0005886">
    <property type="term" value="C:plasma membrane"/>
    <property type="evidence" value="ECO:0007669"/>
    <property type="project" value="UniProtKB-SubCell"/>
</dbReference>
<keyword evidence="3 7" id="KW-0812">Transmembrane</keyword>
<evidence type="ECO:0000256" key="2">
    <source>
        <dbReference type="ARBA" id="ARBA00005278"/>
    </source>
</evidence>
<comment type="subcellular location">
    <subcellularLocation>
        <location evidence="6">Cell membrane</location>
    </subcellularLocation>
    <subcellularLocation>
        <location evidence="1">Membrane</location>
        <topology evidence="1">Multi-pass membrane protein</topology>
    </subcellularLocation>
</comment>
<dbReference type="EMBL" id="NUWN01000090">
    <property type="protein sequence ID" value="PFK31947.1"/>
    <property type="molecule type" value="Genomic_DNA"/>
</dbReference>
<dbReference type="Pfam" id="PF03323">
    <property type="entry name" value="GerA"/>
    <property type="match status" value="1"/>
</dbReference>
<reference evidence="8 9" key="1">
    <citation type="submission" date="2017-09" db="EMBL/GenBank/DDBJ databases">
        <title>Large-scale bioinformatics analysis of Bacillus genomes uncovers conserved roles of natural products in bacterial physiology.</title>
        <authorList>
            <consortium name="Agbiome Team Llc"/>
            <person name="Bleich R.M."/>
            <person name="Grubbs K.J."/>
            <person name="Santa Maria K.C."/>
            <person name="Allen S.E."/>
            <person name="Farag S."/>
            <person name="Shank E.A."/>
            <person name="Bowers A."/>
        </authorList>
    </citation>
    <scope>NUCLEOTIDE SEQUENCE [LARGE SCALE GENOMIC DNA]</scope>
    <source>
        <strain evidence="8 9">AFS083043</strain>
    </source>
</reference>
<dbReference type="InterPro" id="IPR004995">
    <property type="entry name" value="Spore_Ger"/>
</dbReference>
<dbReference type="PANTHER" id="PTHR22550">
    <property type="entry name" value="SPORE GERMINATION PROTEIN"/>
    <property type="match status" value="1"/>
</dbReference>
<dbReference type="GO" id="GO:0009847">
    <property type="term" value="P:spore germination"/>
    <property type="evidence" value="ECO:0007669"/>
    <property type="project" value="UniProtKB-UniRule"/>
</dbReference>
<evidence type="ECO:0000256" key="6">
    <source>
        <dbReference type="PIRNR" id="PIRNR005690"/>
    </source>
</evidence>
<accession>A0A2B0LJ50</accession>
<keyword evidence="4 7" id="KW-1133">Transmembrane helix</keyword>
<dbReference type="PANTHER" id="PTHR22550:SF5">
    <property type="entry name" value="LEUCINE ZIPPER PROTEIN 4"/>
    <property type="match status" value="1"/>
</dbReference>
<keyword evidence="5 6" id="KW-0472">Membrane</keyword>
<protein>
    <submittedName>
        <fullName evidence="8">Spore germination protein</fullName>
    </submittedName>
</protein>
<dbReference type="Proteomes" id="UP000242656">
    <property type="component" value="Unassembled WGS sequence"/>
</dbReference>
<gene>
    <name evidence="8" type="ORF">COI93_20020</name>
</gene>
<evidence type="ECO:0000313" key="8">
    <source>
        <dbReference type="EMBL" id="PFK31947.1"/>
    </source>
</evidence>
<evidence type="ECO:0000256" key="3">
    <source>
        <dbReference type="ARBA" id="ARBA00022692"/>
    </source>
</evidence>
<dbReference type="PIRSF" id="PIRSF005690">
    <property type="entry name" value="GerBA"/>
    <property type="match status" value="1"/>
</dbReference>
<comment type="caution">
    <text evidence="8">The sequence shown here is derived from an EMBL/GenBank/DDBJ whole genome shotgun (WGS) entry which is preliminary data.</text>
</comment>
<feature type="transmembrane region" description="Helical" evidence="7">
    <location>
        <begin position="414"/>
        <end position="443"/>
    </location>
</feature>